<evidence type="ECO:0000256" key="7">
    <source>
        <dbReference type="ARBA" id="ARBA00023329"/>
    </source>
</evidence>
<comment type="subcellular location">
    <subcellularLocation>
        <location evidence="1">Cytoplasmic vesicle</location>
        <location evidence="1">Secretory vesicle</location>
        <location evidence="1">Acrosome</location>
    </subcellularLocation>
    <subcellularLocation>
        <location evidence="2">Golgi apparatus</location>
    </subcellularLocation>
</comment>
<evidence type="ECO:0000256" key="5">
    <source>
        <dbReference type="ARBA" id="ARBA00022871"/>
    </source>
</evidence>
<accession>A0A8V0ZDS6</accession>
<reference evidence="11" key="1">
    <citation type="submission" date="2020-11" db="EMBL/GenBank/DDBJ databases">
        <title>Gallus gallus (Chicken) genome, bGalGal1, GRCg7b, maternal haplotype autosomes + Z &amp; W.</title>
        <authorList>
            <person name="Warren W."/>
            <person name="Formenti G."/>
            <person name="Fedrigo O."/>
            <person name="Haase B."/>
            <person name="Mountcastle J."/>
            <person name="Balacco J."/>
            <person name="Tracey A."/>
            <person name="Schneider V."/>
            <person name="Okimoto R."/>
            <person name="Cheng H."/>
            <person name="Hawken R."/>
            <person name="Howe K."/>
            <person name="Jarvis E.D."/>
        </authorList>
    </citation>
    <scope>NUCLEOTIDE SEQUENCE [LARGE SCALE GENOMIC DNA]</scope>
    <source>
        <strain evidence="11">Broiler</strain>
    </source>
</reference>
<protein>
    <recommendedName>
        <fullName evidence="9">Spermatogenesis-associated protein 16</fullName>
    </recommendedName>
</protein>
<dbReference type="GeneTree" id="ENSGT00390000015332"/>
<dbReference type="GO" id="GO:0007286">
    <property type="term" value="P:spermatid development"/>
    <property type="evidence" value="ECO:0007669"/>
    <property type="project" value="Ensembl"/>
</dbReference>
<keyword evidence="6" id="KW-0333">Golgi apparatus</keyword>
<evidence type="ECO:0000256" key="9">
    <source>
        <dbReference type="ARBA" id="ARBA00071336"/>
    </source>
</evidence>
<dbReference type="InterPro" id="IPR011990">
    <property type="entry name" value="TPR-like_helical_dom_sf"/>
</dbReference>
<evidence type="ECO:0000313" key="11">
    <source>
        <dbReference type="Ensembl" id="ENSGALP00010026700.1"/>
    </source>
</evidence>
<dbReference type="PANTHER" id="PTHR47228">
    <property type="entry name" value="SPERMATOGENESIS-ASSOCIATED PROTEIN 16"/>
    <property type="match status" value="1"/>
</dbReference>
<dbReference type="PANTHER" id="PTHR47228:SF1">
    <property type="entry name" value="SPERMATOGENESIS-ASSOCIATED PROTEIN 16"/>
    <property type="match status" value="1"/>
</dbReference>
<evidence type="ECO:0000256" key="2">
    <source>
        <dbReference type="ARBA" id="ARBA00004555"/>
    </source>
</evidence>
<dbReference type="GO" id="GO:0001669">
    <property type="term" value="C:acrosomal vesicle"/>
    <property type="evidence" value="ECO:0007669"/>
    <property type="project" value="UniProtKB-SubCell"/>
</dbReference>
<feature type="region of interest" description="Disordered" evidence="10">
    <location>
        <begin position="1"/>
        <end position="91"/>
    </location>
</feature>
<gene>
    <name evidence="11" type="primary">SPATA16</name>
</gene>
<dbReference type="SUPFAM" id="SSF48452">
    <property type="entry name" value="TPR-like"/>
    <property type="match status" value="1"/>
</dbReference>
<dbReference type="GO" id="GO:0005794">
    <property type="term" value="C:Golgi apparatus"/>
    <property type="evidence" value="ECO:0000318"/>
    <property type="project" value="GO_Central"/>
</dbReference>
<dbReference type="InterPro" id="IPR029161">
    <property type="entry name" value="SPATA16"/>
</dbReference>
<keyword evidence="12" id="KW-1185">Reference proteome</keyword>
<evidence type="ECO:0000256" key="1">
    <source>
        <dbReference type="ARBA" id="ARBA00004218"/>
    </source>
</evidence>
<comment type="similarity">
    <text evidence="8">Belongs to the SPATA16 family.</text>
</comment>
<reference evidence="11" key="3">
    <citation type="submission" date="2025-09" db="UniProtKB">
        <authorList>
            <consortium name="Ensembl"/>
        </authorList>
    </citation>
    <scope>IDENTIFICATION</scope>
    <source>
        <strain evidence="11">broiler</strain>
    </source>
</reference>
<dbReference type="Pfam" id="PF15015">
    <property type="entry name" value="NYD-SP12_N"/>
    <property type="match status" value="1"/>
</dbReference>
<evidence type="ECO:0000256" key="4">
    <source>
        <dbReference type="ARBA" id="ARBA00022782"/>
    </source>
</evidence>
<evidence type="ECO:0000313" key="12">
    <source>
        <dbReference type="Proteomes" id="UP000000539"/>
    </source>
</evidence>
<dbReference type="FunFam" id="1.25.40.10:FF:000281">
    <property type="entry name" value="Spermatogenesis associated 16"/>
    <property type="match status" value="1"/>
</dbReference>
<keyword evidence="5" id="KW-0744">Spermatogenesis</keyword>
<sequence>MYGQNEASQQTQASKESSVAANKLNDIPETLEEVKNHLGDGAVRNITERIKEAETKEEKQSNDVGRASPKWESENNEKQNGEKEATKLRSGNPLTLAPLSHIPLNTVMHVEMELVYADEQEIAFEFAVPAALHGRADATSAATSSAVPRVDERLWAALQEASRHYRQKNYAVAAGRFATALELCSKGAAIDKSSKPFPEDISSIASFIEMKLVTCYLKLRKPDLALNHSHRSIILNPAYFRNHLCQAAVFRWLERYSEAARSAMIADYMYWLTGGTEQRISKLIKLYWQAMIEEAITREESFSVMYTPFVTKVKVDNRDKMTDAFTKMHPGYTQHIFTDPHGLHILPQTTEWSSSPPQQYLLTLGFRNKQIGKILEKLPSRKLPIFSDCKAPFSPIPEDELRRQWETIGKQIMPVMDFMRSTRLTDDVCACSRAIEKLHYASILGRLQQVTEQSQVINQAMAELASIPYLQDISQQDTELLQSLMADAMDTLEGRRSDKERVWNEIEKVKTCSKGQRSILFLGDCGRTKFIRTNEVPEWSTNEALVMRDRTAM</sequence>
<evidence type="ECO:0000256" key="3">
    <source>
        <dbReference type="ARBA" id="ARBA00022473"/>
    </source>
</evidence>
<feature type="compositionally biased region" description="Basic and acidic residues" evidence="10">
    <location>
        <begin position="46"/>
        <end position="61"/>
    </location>
</feature>
<evidence type="ECO:0000256" key="10">
    <source>
        <dbReference type="SAM" id="MobiDB-lite"/>
    </source>
</evidence>
<dbReference type="Ensembl" id="ENSGALT00010044778.1">
    <property type="protein sequence ID" value="ENSGALP00010026700.1"/>
    <property type="gene ID" value="ENSGALG00010018507.1"/>
</dbReference>
<keyword evidence="4" id="KW-0221">Differentiation</keyword>
<dbReference type="OrthoDB" id="9930656at2759"/>
<evidence type="ECO:0000256" key="8">
    <source>
        <dbReference type="ARBA" id="ARBA00061195"/>
    </source>
</evidence>
<dbReference type="Proteomes" id="UP000000539">
    <property type="component" value="Chromosome 9"/>
</dbReference>
<organism evidence="11 12">
    <name type="scientific">Gallus gallus</name>
    <name type="common">Chicken</name>
    <dbReference type="NCBI Taxonomy" id="9031"/>
    <lineage>
        <taxon>Eukaryota</taxon>
        <taxon>Metazoa</taxon>
        <taxon>Chordata</taxon>
        <taxon>Craniata</taxon>
        <taxon>Vertebrata</taxon>
        <taxon>Euteleostomi</taxon>
        <taxon>Archelosauria</taxon>
        <taxon>Archosauria</taxon>
        <taxon>Dinosauria</taxon>
        <taxon>Saurischia</taxon>
        <taxon>Theropoda</taxon>
        <taxon>Coelurosauria</taxon>
        <taxon>Aves</taxon>
        <taxon>Neognathae</taxon>
        <taxon>Galloanserae</taxon>
        <taxon>Galliformes</taxon>
        <taxon>Phasianidae</taxon>
        <taxon>Phasianinae</taxon>
        <taxon>Gallus</taxon>
    </lineage>
</organism>
<name>A0A8V0ZDS6_CHICK</name>
<proteinExistence type="inferred from homology"/>
<dbReference type="Gene3D" id="1.25.40.10">
    <property type="entry name" value="Tetratricopeptide repeat domain"/>
    <property type="match status" value="1"/>
</dbReference>
<keyword evidence="7" id="KW-0968">Cytoplasmic vesicle</keyword>
<feature type="compositionally biased region" description="Polar residues" evidence="10">
    <location>
        <begin position="1"/>
        <end position="20"/>
    </location>
</feature>
<dbReference type="GO" id="GO:0007283">
    <property type="term" value="P:spermatogenesis"/>
    <property type="evidence" value="ECO:0000318"/>
    <property type="project" value="GO_Central"/>
</dbReference>
<dbReference type="AlphaFoldDB" id="A0A8V0ZDS6"/>
<evidence type="ECO:0000256" key="6">
    <source>
        <dbReference type="ARBA" id="ARBA00023034"/>
    </source>
</evidence>
<reference evidence="11" key="2">
    <citation type="submission" date="2025-08" db="UniProtKB">
        <authorList>
            <consortium name="Ensembl"/>
        </authorList>
    </citation>
    <scope>IDENTIFICATION</scope>
    <source>
        <strain evidence="11">broiler</strain>
    </source>
</reference>
<feature type="compositionally biased region" description="Basic and acidic residues" evidence="10">
    <location>
        <begin position="69"/>
        <end position="87"/>
    </location>
</feature>
<keyword evidence="3" id="KW-0217">Developmental protein</keyword>